<organism evidence="12 13">
    <name type="scientific">Actinoplanes subglobosus</name>
    <dbReference type="NCBI Taxonomy" id="1547892"/>
    <lineage>
        <taxon>Bacteria</taxon>
        <taxon>Bacillati</taxon>
        <taxon>Actinomycetota</taxon>
        <taxon>Actinomycetes</taxon>
        <taxon>Micromonosporales</taxon>
        <taxon>Micromonosporaceae</taxon>
        <taxon>Actinoplanes</taxon>
    </lineage>
</organism>
<comment type="function">
    <text evidence="11">Na(+)/H(+) antiporter that extrudes sodium in exchange for external protons.</text>
</comment>
<keyword evidence="5 11" id="KW-0812">Transmembrane</keyword>
<evidence type="ECO:0000256" key="5">
    <source>
        <dbReference type="ARBA" id="ARBA00022692"/>
    </source>
</evidence>
<feature type="transmembrane region" description="Helical" evidence="11">
    <location>
        <begin position="223"/>
        <end position="255"/>
    </location>
</feature>
<evidence type="ECO:0000256" key="7">
    <source>
        <dbReference type="ARBA" id="ARBA00023053"/>
    </source>
</evidence>
<feature type="transmembrane region" description="Helical" evidence="11">
    <location>
        <begin position="283"/>
        <end position="307"/>
    </location>
</feature>
<dbReference type="NCBIfam" id="TIGR00773">
    <property type="entry name" value="NhaA"/>
    <property type="match status" value="1"/>
</dbReference>
<proteinExistence type="inferred from homology"/>
<dbReference type="PANTHER" id="PTHR30341">
    <property type="entry name" value="SODIUM ION/PROTON ANTIPORTER NHAA-RELATED"/>
    <property type="match status" value="1"/>
</dbReference>
<keyword evidence="7 11" id="KW-0915">Sodium</keyword>
<dbReference type="EMBL" id="JBHSBL010000019">
    <property type="protein sequence ID" value="MFC4068819.1"/>
    <property type="molecule type" value="Genomic_DNA"/>
</dbReference>
<keyword evidence="2 11" id="KW-0813">Transport</keyword>
<feature type="transmembrane region" description="Helical" evidence="11">
    <location>
        <begin position="199"/>
        <end position="216"/>
    </location>
</feature>
<feature type="transmembrane region" description="Helical" evidence="11">
    <location>
        <begin position="32"/>
        <end position="49"/>
    </location>
</feature>
<keyword evidence="4 11" id="KW-1003">Cell membrane</keyword>
<comment type="catalytic activity">
    <reaction evidence="11">
        <text>Na(+)(in) + 2 H(+)(out) = Na(+)(out) + 2 H(+)(in)</text>
        <dbReference type="Rhea" id="RHEA:29251"/>
        <dbReference type="ChEBI" id="CHEBI:15378"/>
        <dbReference type="ChEBI" id="CHEBI:29101"/>
    </reaction>
</comment>
<name>A0ABV8IX11_9ACTN</name>
<keyword evidence="13" id="KW-1185">Reference proteome</keyword>
<keyword evidence="10 11" id="KW-0739">Sodium transport</keyword>
<feature type="transmembrane region" description="Helical" evidence="11">
    <location>
        <begin position="111"/>
        <end position="132"/>
    </location>
</feature>
<evidence type="ECO:0000256" key="1">
    <source>
        <dbReference type="ARBA" id="ARBA00004429"/>
    </source>
</evidence>
<dbReference type="HAMAP" id="MF_01844">
    <property type="entry name" value="NhaA"/>
    <property type="match status" value="1"/>
</dbReference>
<accession>A0ABV8IX11</accession>
<feature type="transmembrane region" description="Helical" evidence="11">
    <location>
        <begin position="385"/>
        <end position="404"/>
    </location>
</feature>
<comment type="similarity">
    <text evidence="11">Belongs to the NhaA Na(+)/H(+) (TC 2.A.33) antiporter family.</text>
</comment>
<feature type="transmembrane region" description="Helical" evidence="11">
    <location>
        <begin position="144"/>
        <end position="166"/>
    </location>
</feature>
<feature type="transmembrane region" description="Helical" evidence="11">
    <location>
        <begin position="69"/>
        <end position="91"/>
    </location>
</feature>
<reference evidence="13" key="1">
    <citation type="journal article" date="2019" name="Int. J. Syst. Evol. Microbiol.">
        <title>The Global Catalogue of Microorganisms (GCM) 10K type strain sequencing project: providing services to taxonomists for standard genome sequencing and annotation.</title>
        <authorList>
            <consortium name="The Broad Institute Genomics Platform"/>
            <consortium name="The Broad Institute Genome Sequencing Center for Infectious Disease"/>
            <person name="Wu L."/>
            <person name="Ma J."/>
        </authorList>
    </citation>
    <scope>NUCLEOTIDE SEQUENCE [LARGE SCALE GENOMIC DNA]</scope>
    <source>
        <strain evidence="13">TBRC 5832</strain>
    </source>
</reference>
<feature type="transmembrane region" description="Helical" evidence="11">
    <location>
        <begin position="314"/>
        <end position="334"/>
    </location>
</feature>
<feature type="transmembrane region" description="Helical" evidence="11">
    <location>
        <begin position="354"/>
        <end position="373"/>
    </location>
</feature>
<evidence type="ECO:0000313" key="12">
    <source>
        <dbReference type="EMBL" id="MFC4068819.1"/>
    </source>
</evidence>
<dbReference type="RefSeq" id="WP_378069705.1">
    <property type="nucleotide sequence ID" value="NZ_JBHSBL010000019.1"/>
</dbReference>
<dbReference type="PANTHER" id="PTHR30341:SF0">
    <property type="entry name" value="NA(+)_H(+) ANTIPORTER NHAA"/>
    <property type="match status" value="1"/>
</dbReference>
<protein>
    <recommendedName>
        <fullName evidence="11">Na(+)/H(+) antiporter NhaA</fullName>
    </recommendedName>
    <alternativeName>
        <fullName evidence="11">Sodium/proton antiporter NhaA</fullName>
    </alternativeName>
</protein>
<evidence type="ECO:0000256" key="3">
    <source>
        <dbReference type="ARBA" id="ARBA00022449"/>
    </source>
</evidence>
<comment type="caution">
    <text evidence="12">The sequence shown here is derived from an EMBL/GenBank/DDBJ whole genome shotgun (WGS) entry which is preliminary data.</text>
</comment>
<evidence type="ECO:0000256" key="9">
    <source>
        <dbReference type="ARBA" id="ARBA00023136"/>
    </source>
</evidence>
<evidence type="ECO:0000256" key="6">
    <source>
        <dbReference type="ARBA" id="ARBA00022989"/>
    </source>
</evidence>
<sequence>MPETPSRPLRFLFGRGTWPEARRIADVLRTETVGGALLLGAAVLALLWANSPWAPAYQELGSITVGPAAWHLDLTLAQWASDGLLAIFFFVAGLELKREFVAGDLRDPRRAIMPVAAAVGGMAAPALIYTAINATAAGGALSGWAVPTATDIAFALAVLGVIGTHLPVALRTFLLTLAVVDDLLAIVIIAVFYTSSLHVLPLLAALVPLGLFAVLVQRRVRSWWLLLPLAVATWALVHASGIHATVAGVLLGFMVPVLRRSEGPGPGLAEQFEHRWRPLSTGLAVPVFAFFAAGVSLSGAGGLGAVLRDPVTAGIIAGLVLGKCVGVLGATWLVQRATRASLGDGVSWWDVLGLSLLAGIGFTVSLLIGELAFGTGGERGDHARIGILAGSVIAALLATVVLRIRNRHYRLLCADEERDTDADGVPDVYQRDSPPPS</sequence>
<evidence type="ECO:0000256" key="2">
    <source>
        <dbReference type="ARBA" id="ARBA00022448"/>
    </source>
</evidence>
<keyword evidence="9 11" id="KW-0472">Membrane</keyword>
<dbReference type="InterPro" id="IPR023171">
    <property type="entry name" value="Na/H_antiporter_dom_sf"/>
</dbReference>
<evidence type="ECO:0000256" key="10">
    <source>
        <dbReference type="ARBA" id="ARBA00023201"/>
    </source>
</evidence>
<evidence type="ECO:0000256" key="4">
    <source>
        <dbReference type="ARBA" id="ARBA00022475"/>
    </source>
</evidence>
<dbReference type="Gene3D" id="1.20.1530.10">
    <property type="entry name" value="Na+/H+ antiporter like domain"/>
    <property type="match status" value="1"/>
</dbReference>
<dbReference type="Proteomes" id="UP001595867">
    <property type="component" value="Unassembled WGS sequence"/>
</dbReference>
<evidence type="ECO:0000313" key="13">
    <source>
        <dbReference type="Proteomes" id="UP001595867"/>
    </source>
</evidence>
<keyword evidence="3 11" id="KW-0050">Antiport</keyword>
<comment type="subcellular location">
    <subcellularLocation>
        <location evidence="1">Cell inner membrane</location>
        <topology evidence="1">Multi-pass membrane protein</topology>
    </subcellularLocation>
    <subcellularLocation>
        <location evidence="11">Cell membrane</location>
        <topology evidence="11">Multi-pass membrane protein</topology>
    </subcellularLocation>
</comment>
<evidence type="ECO:0000256" key="11">
    <source>
        <dbReference type="HAMAP-Rule" id="MF_01844"/>
    </source>
</evidence>
<gene>
    <name evidence="11 12" type="primary">nhaA</name>
    <name evidence="12" type="ORF">ACFO0C_28140</name>
</gene>
<dbReference type="Pfam" id="PF06965">
    <property type="entry name" value="Na_H_antiport_1"/>
    <property type="match status" value="1"/>
</dbReference>
<keyword evidence="8 11" id="KW-0406">Ion transport</keyword>
<keyword evidence="6 11" id="KW-1133">Transmembrane helix</keyword>
<evidence type="ECO:0000256" key="8">
    <source>
        <dbReference type="ARBA" id="ARBA00023065"/>
    </source>
</evidence>
<dbReference type="InterPro" id="IPR004670">
    <property type="entry name" value="NhaA"/>
</dbReference>